<dbReference type="SFLD" id="SFLDS00057">
    <property type="entry name" value="Glutaminase/Asparaginase"/>
    <property type="match status" value="1"/>
</dbReference>
<accession>A0A1G5RBI4</accession>
<evidence type="ECO:0000313" key="5">
    <source>
        <dbReference type="EMBL" id="SCZ71218.1"/>
    </source>
</evidence>
<dbReference type="InterPro" id="IPR027474">
    <property type="entry name" value="L-asparaginase_N"/>
</dbReference>
<dbReference type="InterPro" id="IPR041725">
    <property type="entry name" value="L-asparaginase_I"/>
</dbReference>
<sequence length="316" mass="32614">MRIRVIHTGGTIGMVQTEAGFAPKAGLLEGALDEMQAKGQLSVAYDLIAAEPLIDSAEAQPADWNWIAADIASHHADYDGFVVTHGTDSLSFTAAALALALGGLAKPVILTGSMVPLSVAGNDGLRNLGDAMAAVHTAGPGVWVQFAGHLLPGARVQKLHSTGFEAFAALGDFAPSHQGGDVVVRHPFADHEVAIVTVAPGLRGHLVGAALSGADGVILRCFGSGTVPDREGFRAALMAATARDVPILAISQCPQGGMVIGTYAAGALLVDAKAIDGRDLTLEAAYAKMMMALSRFDDIEARRAYLAQPQCAEMTV</sequence>
<feature type="domain" description="L-asparaginase N-terminal" evidence="3">
    <location>
        <begin position="2"/>
        <end position="170"/>
    </location>
</feature>
<dbReference type="PROSITE" id="PS51732">
    <property type="entry name" value="ASN_GLN_ASE_3"/>
    <property type="match status" value="1"/>
</dbReference>
<dbReference type="Pfam" id="PF17763">
    <property type="entry name" value="Asparaginase_C"/>
    <property type="match status" value="1"/>
</dbReference>
<gene>
    <name evidence="5" type="ORF">SAMN04488118_111122</name>
</gene>
<evidence type="ECO:0000256" key="1">
    <source>
        <dbReference type="PIRSR" id="PIRSR001220-1"/>
    </source>
</evidence>
<dbReference type="PIRSF" id="PIRSF001220">
    <property type="entry name" value="L-ASNase_gatD"/>
    <property type="match status" value="1"/>
</dbReference>
<dbReference type="InterPro" id="IPR036152">
    <property type="entry name" value="Asp/glu_Ase-like_sf"/>
</dbReference>
<dbReference type="GO" id="GO:0005829">
    <property type="term" value="C:cytosol"/>
    <property type="evidence" value="ECO:0007669"/>
    <property type="project" value="TreeGrafter"/>
</dbReference>
<dbReference type="Pfam" id="PF00710">
    <property type="entry name" value="Asparaginase"/>
    <property type="match status" value="1"/>
</dbReference>
<dbReference type="Gene3D" id="3.40.50.40">
    <property type="match status" value="1"/>
</dbReference>
<keyword evidence="6" id="KW-1185">Reference proteome</keyword>
<organism evidence="5 6">
    <name type="scientific">Epibacterium ulvae</name>
    <dbReference type="NCBI Taxonomy" id="1156985"/>
    <lineage>
        <taxon>Bacteria</taxon>
        <taxon>Pseudomonadati</taxon>
        <taxon>Pseudomonadota</taxon>
        <taxon>Alphaproteobacteria</taxon>
        <taxon>Rhodobacterales</taxon>
        <taxon>Roseobacteraceae</taxon>
        <taxon>Epibacterium</taxon>
    </lineage>
</organism>
<dbReference type="InterPro" id="IPR037152">
    <property type="entry name" value="L-asparaginase_N_sf"/>
</dbReference>
<evidence type="ECO:0000313" key="6">
    <source>
        <dbReference type="Proteomes" id="UP000198767"/>
    </source>
</evidence>
<dbReference type="STRING" id="1156985.SAMN04488118_111122"/>
<feature type="active site" description="O-isoaspartyl threonine intermediate" evidence="1">
    <location>
        <position position="11"/>
    </location>
</feature>
<proteinExistence type="predicted"/>
<dbReference type="SMART" id="SM00870">
    <property type="entry name" value="Asparaginase"/>
    <property type="match status" value="1"/>
</dbReference>
<evidence type="ECO:0000256" key="2">
    <source>
        <dbReference type="PIRSR" id="PIRSR001220-2"/>
    </source>
</evidence>
<dbReference type="PANTHER" id="PTHR11707:SF28">
    <property type="entry name" value="60 KDA LYSOPHOSPHOLIPASE"/>
    <property type="match status" value="1"/>
</dbReference>
<dbReference type="SUPFAM" id="SSF53774">
    <property type="entry name" value="Glutaminase/Asparaginase"/>
    <property type="match status" value="1"/>
</dbReference>
<dbReference type="InterPro" id="IPR027473">
    <property type="entry name" value="L-asparaginase_C"/>
</dbReference>
<dbReference type="InterPro" id="IPR040919">
    <property type="entry name" value="Asparaginase_C"/>
</dbReference>
<dbReference type="PRINTS" id="PR00139">
    <property type="entry name" value="ASNGLNASE"/>
</dbReference>
<feature type="domain" description="Asparaginase/glutaminase C-terminal" evidence="4">
    <location>
        <begin position="193"/>
        <end position="305"/>
    </location>
</feature>
<dbReference type="Proteomes" id="UP000198767">
    <property type="component" value="Unassembled WGS sequence"/>
</dbReference>
<dbReference type="InterPro" id="IPR006034">
    <property type="entry name" value="Asparaginase/glutaminase-like"/>
</dbReference>
<dbReference type="PIRSF" id="PIRSF500176">
    <property type="entry name" value="L_ASNase"/>
    <property type="match status" value="1"/>
</dbReference>
<reference evidence="5 6" key="1">
    <citation type="submission" date="2016-10" db="EMBL/GenBank/DDBJ databases">
        <authorList>
            <person name="de Groot N.N."/>
        </authorList>
    </citation>
    <scope>NUCLEOTIDE SEQUENCE [LARGE SCALE GENOMIC DNA]</scope>
    <source>
        <strain evidence="5 6">U95</strain>
    </source>
</reference>
<feature type="binding site" evidence="2">
    <location>
        <position position="56"/>
    </location>
    <ligand>
        <name>substrate</name>
    </ligand>
</feature>
<dbReference type="GO" id="GO:0004067">
    <property type="term" value="F:asparaginase activity"/>
    <property type="evidence" value="ECO:0007669"/>
    <property type="project" value="UniProtKB-UniRule"/>
</dbReference>
<dbReference type="EMBL" id="FMWG01000011">
    <property type="protein sequence ID" value="SCZ71218.1"/>
    <property type="molecule type" value="Genomic_DNA"/>
</dbReference>
<dbReference type="CDD" id="cd08963">
    <property type="entry name" value="L-asparaginase_I"/>
    <property type="match status" value="1"/>
</dbReference>
<feature type="binding site" evidence="2">
    <location>
        <begin position="87"/>
        <end position="88"/>
    </location>
    <ligand>
        <name>substrate</name>
    </ligand>
</feature>
<evidence type="ECO:0000259" key="4">
    <source>
        <dbReference type="Pfam" id="PF17763"/>
    </source>
</evidence>
<dbReference type="RefSeq" id="WP_090220583.1">
    <property type="nucleotide sequence ID" value="NZ_FMWG01000011.1"/>
</dbReference>
<dbReference type="Gene3D" id="3.40.50.1170">
    <property type="entry name" value="L-asparaginase, N-terminal domain"/>
    <property type="match status" value="1"/>
</dbReference>
<dbReference type="PANTHER" id="PTHR11707">
    <property type="entry name" value="L-ASPARAGINASE"/>
    <property type="match status" value="1"/>
</dbReference>
<evidence type="ECO:0000259" key="3">
    <source>
        <dbReference type="Pfam" id="PF00710"/>
    </source>
</evidence>
<dbReference type="AlphaFoldDB" id="A0A1G5RBI4"/>
<name>A0A1G5RBI4_9RHOB</name>
<protein>
    <submittedName>
        <fullName evidence="5">L-asparaginase</fullName>
    </submittedName>
</protein>
<dbReference type="OrthoDB" id="9788068at2"/>